<dbReference type="Proteomes" id="UP000289184">
    <property type="component" value="Unassembled WGS sequence"/>
</dbReference>
<evidence type="ECO:0000256" key="1">
    <source>
        <dbReference type="SAM" id="MobiDB-lite"/>
    </source>
</evidence>
<evidence type="ECO:0000313" key="4">
    <source>
        <dbReference type="Proteomes" id="UP000289184"/>
    </source>
</evidence>
<evidence type="ECO:0000256" key="2">
    <source>
        <dbReference type="SAM" id="Phobius"/>
    </source>
</evidence>
<proteinExistence type="predicted"/>
<evidence type="ECO:0000313" key="3">
    <source>
        <dbReference type="EMBL" id="SSW62139.1"/>
    </source>
</evidence>
<name>A0A446C2L9_9BURK</name>
<sequence>MARCAGEGYGDGPETRAGATDDELVRERAIVSQSFDLAEIARGAASRRLPSIGIAMAPLVIVVRVNYLMNMVVFRRIDALYLAQAR</sequence>
<accession>A0A446C2L9</accession>
<gene>
    <name evidence="3" type="ORF">AGI3411_00322</name>
</gene>
<reference evidence="3 4" key="1">
    <citation type="submission" date="2018-07" db="EMBL/GenBank/DDBJ databases">
        <authorList>
            <person name="Peeters C."/>
        </authorList>
    </citation>
    <scope>NUCLEOTIDE SEQUENCE [LARGE SCALE GENOMIC DNA]</scope>
    <source>
        <strain evidence="3 4">LMG 3411</strain>
    </source>
</reference>
<keyword evidence="2" id="KW-1133">Transmembrane helix</keyword>
<dbReference type="AlphaFoldDB" id="A0A446C2L9"/>
<organism evidence="3 4">
    <name type="scientific">Achromobacter agilis</name>
    <dbReference type="NCBI Taxonomy" id="1353888"/>
    <lineage>
        <taxon>Bacteria</taxon>
        <taxon>Pseudomonadati</taxon>
        <taxon>Pseudomonadota</taxon>
        <taxon>Betaproteobacteria</taxon>
        <taxon>Burkholderiales</taxon>
        <taxon>Alcaligenaceae</taxon>
        <taxon>Achromobacter</taxon>
    </lineage>
</organism>
<keyword evidence="2" id="KW-0812">Transmembrane</keyword>
<protein>
    <submittedName>
        <fullName evidence="3">Uncharacterized protein</fullName>
    </submittedName>
</protein>
<feature type="transmembrane region" description="Helical" evidence="2">
    <location>
        <begin position="49"/>
        <end position="67"/>
    </location>
</feature>
<keyword evidence="2" id="KW-0472">Membrane</keyword>
<dbReference type="EMBL" id="UFQB01000001">
    <property type="protein sequence ID" value="SSW62139.1"/>
    <property type="molecule type" value="Genomic_DNA"/>
</dbReference>
<keyword evidence="4" id="KW-1185">Reference proteome</keyword>
<feature type="region of interest" description="Disordered" evidence="1">
    <location>
        <begin position="1"/>
        <end position="21"/>
    </location>
</feature>